<dbReference type="STRING" id="133385.A0A2T9YR08"/>
<keyword evidence="4" id="KW-1185">Reference proteome</keyword>
<comment type="similarity">
    <text evidence="1">Belongs to the VPS72/YL1 family.</text>
</comment>
<gene>
    <name evidence="3" type="ORF">BB561_002256</name>
</gene>
<proteinExistence type="inferred from homology"/>
<evidence type="ECO:0000313" key="3">
    <source>
        <dbReference type="EMBL" id="PVU94790.1"/>
    </source>
</evidence>
<evidence type="ECO:0000256" key="1">
    <source>
        <dbReference type="ARBA" id="ARBA00006832"/>
    </source>
</evidence>
<protein>
    <recommendedName>
        <fullName evidence="2">Vps72/YL1 C-terminal domain-containing protein</fullName>
    </recommendedName>
</protein>
<organism evidence="3 4">
    <name type="scientific">Smittium simulii</name>
    <dbReference type="NCBI Taxonomy" id="133385"/>
    <lineage>
        <taxon>Eukaryota</taxon>
        <taxon>Fungi</taxon>
        <taxon>Fungi incertae sedis</taxon>
        <taxon>Zoopagomycota</taxon>
        <taxon>Kickxellomycotina</taxon>
        <taxon>Harpellomycetes</taxon>
        <taxon>Harpellales</taxon>
        <taxon>Legeriomycetaceae</taxon>
        <taxon>Smittium</taxon>
    </lineage>
</organism>
<dbReference type="Pfam" id="PF08265">
    <property type="entry name" value="YL1_C"/>
    <property type="match status" value="1"/>
</dbReference>
<dbReference type="PANTHER" id="PTHR13275">
    <property type="entry name" value="YL-1 PROTEIN TRANSCRIPTION FACTOR-LIKE 1"/>
    <property type="match status" value="1"/>
</dbReference>
<dbReference type="SMART" id="SM00993">
    <property type="entry name" value="YL1_C"/>
    <property type="match status" value="1"/>
</dbReference>
<sequence length="326" mass="37665">MDYKRPKRQNAGANINKLIQKEILKKGETAFQNSDSNEDNDFRYTSCIDSSQDSLDSDFEDTDSDVEAASLAAMDQIEKILEEKLRIHTRKKRKKLIIPKFANFGASTPLKSLRKNIKPSKNPLSCENQIKRSLREKSLLNTENSYLLFNQRMNIKKSATENNLTLSQYENDTELTQEMILIEAKATELENTEQLRQIIQDQEALLQSKLKSMKFNKPQLIYPILQTKSSLLKTLKEPNSALISEYNVLFDDASQLQNYTFDKWHNQEPVYRPKMCPITGKPARYIHPKTGIPYANLEAFKALEKLCANKFAFQPDSGIWIPYSFY</sequence>
<dbReference type="InterPro" id="IPR013272">
    <property type="entry name" value="Vps72/YL1_C"/>
</dbReference>
<evidence type="ECO:0000313" key="4">
    <source>
        <dbReference type="Proteomes" id="UP000245383"/>
    </source>
</evidence>
<dbReference type="Proteomes" id="UP000245383">
    <property type="component" value="Unassembled WGS sequence"/>
</dbReference>
<dbReference type="PANTHER" id="PTHR13275:SF4">
    <property type="entry name" value="VACUOLAR PROTEIN SORTING-ASSOCIATED PROTEIN 72 HOMOLOG"/>
    <property type="match status" value="1"/>
</dbReference>
<accession>A0A2T9YR08</accession>
<dbReference type="InterPro" id="IPR046757">
    <property type="entry name" value="YL1_N"/>
</dbReference>
<dbReference type="Pfam" id="PF05764">
    <property type="entry name" value="YL1"/>
    <property type="match status" value="1"/>
</dbReference>
<reference evidence="3 4" key="1">
    <citation type="journal article" date="2018" name="MBio">
        <title>Comparative Genomics Reveals the Core Gene Toolbox for the Fungus-Insect Symbiosis.</title>
        <authorList>
            <person name="Wang Y."/>
            <person name="Stata M."/>
            <person name="Wang W."/>
            <person name="Stajich J.E."/>
            <person name="White M.M."/>
            <person name="Moncalvo J.M."/>
        </authorList>
    </citation>
    <scope>NUCLEOTIDE SEQUENCE [LARGE SCALE GENOMIC DNA]</scope>
    <source>
        <strain evidence="3 4">SWE-8-4</strain>
    </source>
</reference>
<name>A0A2T9YR08_9FUNG</name>
<feature type="domain" description="Vps72/YL1 C-terminal" evidence="2">
    <location>
        <begin position="274"/>
        <end position="303"/>
    </location>
</feature>
<dbReference type="EMBL" id="MBFR01000074">
    <property type="protein sequence ID" value="PVU94790.1"/>
    <property type="molecule type" value="Genomic_DNA"/>
</dbReference>
<comment type="caution">
    <text evidence="3">The sequence shown here is derived from an EMBL/GenBank/DDBJ whole genome shotgun (WGS) entry which is preliminary data.</text>
</comment>
<evidence type="ECO:0000259" key="2">
    <source>
        <dbReference type="SMART" id="SM00993"/>
    </source>
</evidence>
<dbReference type="GO" id="GO:0005634">
    <property type="term" value="C:nucleus"/>
    <property type="evidence" value="ECO:0007669"/>
    <property type="project" value="TreeGrafter"/>
</dbReference>
<dbReference type="OrthoDB" id="3942062at2759"/>
<dbReference type="AlphaFoldDB" id="A0A2T9YR08"/>